<dbReference type="InterPro" id="IPR002196">
    <property type="entry name" value="Glyco_hydro_24"/>
</dbReference>
<comment type="caution">
    <text evidence="2">The sequence shown here is derived from an EMBL/GenBank/DDBJ whole genome shotgun (WGS) entry which is preliminary data.</text>
</comment>
<keyword evidence="1" id="KW-0929">Antimicrobial</keyword>
<evidence type="ECO:0000256" key="1">
    <source>
        <dbReference type="RuleBase" id="RU003788"/>
    </source>
</evidence>
<keyword evidence="1" id="KW-0378">Hydrolase</keyword>
<dbReference type="EC" id="3.2.1.17" evidence="1"/>
<dbReference type="PANTHER" id="PTHR38107:SF3">
    <property type="entry name" value="LYSOZYME RRRD-RELATED"/>
    <property type="match status" value="1"/>
</dbReference>
<gene>
    <name evidence="2" type="ORF">KVG95_21360</name>
</gene>
<keyword evidence="1" id="KW-0081">Bacteriolytic enzyme</keyword>
<keyword evidence="3" id="KW-1185">Reference proteome</keyword>
<dbReference type="Pfam" id="PF00959">
    <property type="entry name" value="Phage_lysozyme"/>
    <property type="match status" value="1"/>
</dbReference>
<dbReference type="PANTHER" id="PTHR38107">
    <property type="match status" value="1"/>
</dbReference>
<name>A0ABS6PZI5_9PSED</name>
<protein>
    <recommendedName>
        <fullName evidence="1">Lysozyme</fullName>
        <ecNumber evidence="1">3.2.1.17</ecNumber>
    </recommendedName>
</protein>
<dbReference type="CDD" id="cd00737">
    <property type="entry name" value="lyz_endolysin_autolysin"/>
    <property type="match status" value="1"/>
</dbReference>
<dbReference type="Proteomes" id="UP000886900">
    <property type="component" value="Unassembled WGS sequence"/>
</dbReference>
<dbReference type="HAMAP" id="MF_04110">
    <property type="entry name" value="ENDOLYSIN_T4"/>
    <property type="match status" value="1"/>
</dbReference>
<dbReference type="InterPro" id="IPR033907">
    <property type="entry name" value="Endolysin_autolysin"/>
</dbReference>
<comment type="catalytic activity">
    <reaction evidence="1">
        <text>Hydrolysis of (1-&gt;4)-beta-linkages between N-acetylmuramic acid and N-acetyl-D-glucosamine residues in a peptidoglycan and between N-acetyl-D-glucosamine residues in chitodextrins.</text>
        <dbReference type="EC" id="3.2.1.17"/>
    </reaction>
</comment>
<dbReference type="InterPro" id="IPR034690">
    <property type="entry name" value="Endolysin_T4_type"/>
</dbReference>
<proteinExistence type="inferred from homology"/>
<dbReference type="InterPro" id="IPR051018">
    <property type="entry name" value="Bacteriophage_GH24"/>
</dbReference>
<sequence length="155" mass="17311">MTYTLSKRGLSAIKTSEGCKLSAYQDGAGIWTIGYGTTGKVDGQPIGRGLVIDENCAERLLRTSLLTFEKDVNRLIKLDGLTQNQYDALVSLIYNIGTTNFSQSTLLRELNMGNVMRAAEQFLVWCKLTDAKTKQKITSAGLLNRRRLERELFLL</sequence>
<evidence type="ECO:0000313" key="3">
    <source>
        <dbReference type="Proteomes" id="UP000886900"/>
    </source>
</evidence>
<evidence type="ECO:0000313" key="2">
    <source>
        <dbReference type="EMBL" id="MBV4465880.1"/>
    </source>
</evidence>
<dbReference type="EMBL" id="JAHSTV010000010">
    <property type="protein sequence ID" value="MBV4465880.1"/>
    <property type="molecule type" value="Genomic_DNA"/>
</dbReference>
<comment type="similarity">
    <text evidence="1">Belongs to the glycosyl hydrolase 24 family.</text>
</comment>
<accession>A0ABS6PZI5</accession>
<reference evidence="2" key="1">
    <citation type="submission" date="2021-06" db="EMBL/GenBank/DDBJ databases">
        <title>Updating the genus Pseudomonas: Description of 43 new species and partition of the Pseudomonas putida group.</title>
        <authorList>
            <person name="Girard L."/>
            <person name="Lood C."/>
            <person name="Vandamme P."/>
            <person name="Rokni-Zadeh H."/>
            <person name="Van Noort V."/>
            <person name="Hofte M."/>
            <person name="Lavigne R."/>
            <person name="De Mot R."/>
        </authorList>
    </citation>
    <scope>NUCLEOTIDE SEQUENCE</scope>
    <source>
        <strain evidence="2">SWRI79</strain>
    </source>
</reference>
<keyword evidence="1" id="KW-0326">Glycosidase</keyword>
<organism evidence="2 3">
    <name type="scientific">Pseudomonas farris</name>
    <dbReference type="NCBI Taxonomy" id="2841207"/>
    <lineage>
        <taxon>Bacteria</taxon>
        <taxon>Pseudomonadati</taxon>
        <taxon>Pseudomonadota</taxon>
        <taxon>Gammaproteobacteria</taxon>
        <taxon>Pseudomonadales</taxon>
        <taxon>Pseudomonadaceae</taxon>
        <taxon>Pseudomonas</taxon>
    </lineage>
</organism>
<dbReference type="RefSeq" id="WP_217857854.1">
    <property type="nucleotide sequence ID" value="NZ_JAHSTV010000010.1"/>
</dbReference>